<feature type="transmembrane region" description="Helical" evidence="8">
    <location>
        <begin position="133"/>
        <end position="159"/>
    </location>
</feature>
<dbReference type="Gene3D" id="3.40.190.10">
    <property type="entry name" value="Periplasmic binding protein-like II"/>
    <property type="match status" value="2"/>
</dbReference>
<dbReference type="EMBL" id="JPOS01000039">
    <property type="protein sequence ID" value="KGE86891.1"/>
    <property type="molecule type" value="Genomic_DNA"/>
</dbReference>
<dbReference type="AlphaFoldDB" id="A0A098S4G2"/>
<evidence type="ECO:0000256" key="3">
    <source>
        <dbReference type="ARBA" id="ARBA00022692"/>
    </source>
</evidence>
<feature type="domain" description="ABC transmembrane type-1" evidence="9">
    <location>
        <begin position="19"/>
        <end position="198"/>
    </location>
</feature>
<dbReference type="InterPro" id="IPR007210">
    <property type="entry name" value="ABC_Gly_betaine_transp_sub-bd"/>
</dbReference>
<keyword evidence="11" id="KW-1185">Reference proteome</keyword>
<proteinExistence type="inferred from homology"/>
<comment type="similarity">
    <text evidence="6">In the C-terminal section; belongs to the OsmX family.</text>
</comment>
<dbReference type="SUPFAM" id="SSF53850">
    <property type="entry name" value="Periplasmic binding protein-like II"/>
    <property type="match status" value="2"/>
</dbReference>
<comment type="caution">
    <text evidence="10">The sequence shown here is derived from an EMBL/GenBank/DDBJ whole genome shotgun (WGS) entry which is preliminary data.</text>
</comment>
<evidence type="ECO:0000256" key="8">
    <source>
        <dbReference type="RuleBase" id="RU363032"/>
    </source>
</evidence>
<feature type="transmembrane region" description="Helical" evidence="8">
    <location>
        <begin position="212"/>
        <end position="229"/>
    </location>
</feature>
<evidence type="ECO:0000256" key="5">
    <source>
        <dbReference type="ARBA" id="ARBA00023136"/>
    </source>
</evidence>
<keyword evidence="4 8" id="KW-1133">Transmembrane helix</keyword>
<evidence type="ECO:0000256" key="2">
    <source>
        <dbReference type="ARBA" id="ARBA00022448"/>
    </source>
</evidence>
<dbReference type="PROSITE" id="PS50928">
    <property type="entry name" value="ABC_TM1"/>
    <property type="match status" value="1"/>
</dbReference>
<dbReference type="STRING" id="1524460.IX84_17695"/>
<dbReference type="InterPro" id="IPR035906">
    <property type="entry name" value="MetI-like_sf"/>
</dbReference>
<dbReference type="InterPro" id="IPR051204">
    <property type="entry name" value="ABC_transp_perm/SBD"/>
</dbReference>
<evidence type="ECO:0000256" key="7">
    <source>
        <dbReference type="ARBA" id="ARBA00035652"/>
    </source>
</evidence>
<keyword evidence="2 8" id="KW-0813">Transport</keyword>
<evidence type="ECO:0000256" key="6">
    <source>
        <dbReference type="ARBA" id="ARBA00035642"/>
    </source>
</evidence>
<dbReference type="GO" id="GO:0043190">
    <property type="term" value="C:ATP-binding cassette (ABC) transporter complex"/>
    <property type="evidence" value="ECO:0007669"/>
    <property type="project" value="InterPro"/>
</dbReference>
<dbReference type="Pfam" id="PF04069">
    <property type="entry name" value="OpuAC"/>
    <property type="match status" value="2"/>
</dbReference>
<comment type="similarity">
    <text evidence="7">In the N-terminal section; belongs to the binding-protein-dependent transport system permease family.</text>
</comment>
<evidence type="ECO:0000256" key="1">
    <source>
        <dbReference type="ARBA" id="ARBA00004651"/>
    </source>
</evidence>
<dbReference type="Gene3D" id="3.40.190.120">
    <property type="entry name" value="Osmoprotection protein (prox), domain 2"/>
    <property type="match status" value="2"/>
</dbReference>
<dbReference type="FunFam" id="1.10.3720.10:FF:000001">
    <property type="entry name" value="Glycine betaine ABC transporter, permease"/>
    <property type="match status" value="1"/>
</dbReference>
<dbReference type="GO" id="GO:0022857">
    <property type="term" value="F:transmembrane transporter activity"/>
    <property type="evidence" value="ECO:0007669"/>
    <property type="project" value="InterPro"/>
</dbReference>
<feature type="transmembrane region" description="Helical" evidence="8">
    <location>
        <begin position="52"/>
        <end position="74"/>
    </location>
</feature>
<dbReference type="PANTHER" id="PTHR30177:SF4">
    <property type="entry name" value="OSMOPROTECTANT IMPORT PERMEASE PROTEIN OSMW"/>
    <property type="match status" value="1"/>
</dbReference>
<dbReference type="GO" id="GO:0031460">
    <property type="term" value="P:glycine betaine transport"/>
    <property type="evidence" value="ECO:0007669"/>
    <property type="project" value="TreeGrafter"/>
</dbReference>
<reference evidence="10 11" key="1">
    <citation type="journal article" date="2014" name="Int. J. Syst. Evol. Microbiol.">
        <title>Phaeodactylibacter xiamenensis gen. nov., sp. nov., a member of the family Saprospiraceae isolated from the marine alga Phaeodactylum tricornutum.</title>
        <authorList>
            <person name="Chen Z.Jr."/>
            <person name="Lei X."/>
            <person name="Lai Q."/>
            <person name="Li Y."/>
            <person name="Zhang B."/>
            <person name="Zhang J."/>
            <person name="Zhang H."/>
            <person name="Yang L."/>
            <person name="Zheng W."/>
            <person name="Tian Y."/>
            <person name="Yu Z."/>
            <person name="Xu H.Jr."/>
            <person name="Zheng T."/>
        </authorList>
    </citation>
    <scope>NUCLEOTIDE SEQUENCE [LARGE SCALE GENOMIC DNA]</scope>
    <source>
        <strain evidence="10 11">KD52</strain>
    </source>
</reference>
<feature type="transmembrane region" description="Helical" evidence="8">
    <location>
        <begin position="23"/>
        <end position="45"/>
    </location>
</feature>
<keyword evidence="5 8" id="KW-0472">Membrane</keyword>
<keyword evidence="3 8" id="KW-0812">Transmembrane</keyword>
<comment type="similarity">
    <text evidence="8">Belongs to the binding-protein-dependent transport system permease family.</text>
</comment>
<evidence type="ECO:0000259" key="9">
    <source>
        <dbReference type="PROSITE" id="PS50928"/>
    </source>
</evidence>
<dbReference type="InterPro" id="IPR000515">
    <property type="entry name" value="MetI-like"/>
</dbReference>
<feature type="transmembrane region" description="Helical" evidence="8">
    <location>
        <begin position="80"/>
        <end position="97"/>
    </location>
</feature>
<dbReference type="Pfam" id="PF00528">
    <property type="entry name" value="BPD_transp_1"/>
    <property type="match status" value="1"/>
</dbReference>
<feature type="transmembrane region" description="Helical" evidence="8">
    <location>
        <begin position="179"/>
        <end position="200"/>
    </location>
</feature>
<gene>
    <name evidence="10" type="ORF">IX84_17695</name>
</gene>
<dbReference type="Proteomes" id="UP000029736">
    <property type="component" value="Unassembled WGS sequence"/>
</dbReference>
<dbReference type="PANTHER" id="PTHR30177">
    <property type="entry name" value="GLYCINE BETAINE/L-PROLINE TRANSPORT SYSTEM PERMEASE PROTEIN PROW"/>
    <property type="match status" value="1"/>
</dbReference>
<evidence type="ECO:0000313" key="10">
    <source>
        <dbReference type="EMBL" id="KGE86891.1"/>
    </source>
</evidence>
<dbReference type="OrthoDB" id="9801163at2"/>
<evidence type="ECO:0000256" key="4">
    <source>
        <dbReference type="ARBA" id="ARBA00022989"/>
    </source>
</evidence>
<dbReference type="Gene3D" id="1.10.3720.10">
    <property type="entry name" value="MetI-like"/>
    <property type="match status" value="1"/>
</dbReference>
<dbReference type="RefSeq" id="WP_044223421.1">
    <property type="nucleotide sequence ID" value="NZ_JBKAGJ010000009.1"/>
</dbReference>
<comment type="subcellular location">
    <subcellularLocation>
        <location evidence="1 8">Cell membrane</location>
        <topology evidence="1 8">Multi-pass membrane protein</topology>
    </subcellularLocation>
</comment>
<protein>
    <submittedName>
        <fullName evidence="10">ABC transporter permease</fullName>
    </submittedName>
</protein>
<name>A0A098S4G2_9BACT</name>
<organism evidence="10 11">
    <name type="scientific">Phaeodactylibacter xiamenensis</name>
    <dbReference type="NCBI Taxonomy" id="1524460"/>
    <lineage>
        <taxon>Bacteria</taxon>
        <taxon>Pseudomonadati</taxon>
        <taxon>Bacteroidota</taxon>
        <taxon>Saprospiria</taxon>
        <taxon>Saprospirales</taxon>
        <taxon>Haliscomenobacteraceae</taxon>
        <taxon>Phaeodactylibacter</taxon>
    </lineage>
</organism>
<sequence length="516" mass="56582">MGELITFFSDNQEKVMEQVLEHIGLTFISLLLAAVIAIPAGIFITRRPRLSGGVLAFTGILQTIPSIALLGFLIPILGIGLKPAIFALFLYALLPILRNTYTGISEVDAAVKEAALGIGLSKGQLLRQVELPLALPVIFAGLRTATVINVGVATLAAYIGAGGLGEFIFGGIALNNATMILAGALPAALLAIIFDQLLALLQNTNARKLSKAGKPLLLIIPLLSSAYFWPQAYAPGWSAGFPPEFMGRPDGYQKVVDTYGVDFTTTILNNALMYKAVYESEVDVISGYATDGRVEAFRLRQLEDDRHAFPPYYCAPIVQKKLAEENKKLTETLNLLAGRINDSVMTVLNHRVDFDKISPEQVARDFLKAEGLWRADQKQGGETLIIGSKIFTEQYILVELFSQLINGYTDYDVDTRPGLGGTKICFDALRNGEIDLYPEYTGTGLQVLLNPPQDTLERIITQPDAVYQYVSREFEAQYGLKWLAPLGFNNTYALMMREAQAESMDIKSISDLIRQQ</sequence>
<evidence type="ECO:0000313" key="11">
    <source>
        <dbReference type="Proteomes" id="UP000029736"/>
    </source>
</evidence>
<dbReference type="SUPFAM" id="SSF161098">
    <property type="entry name" value="MetI-like"/>
    <property type="match status" value="1"/>
</dbReference>
<accession>A0A098S4G2</accession>